<feature type="non-terminal residue" evidence="1">
    <location>
        <position position="1"/>
    </location>
</feature>
<dbReference type="AlphaFoldDB" id="A0A8T7H5R0"/>
<evidence type="ECO:0000313" key="1">
    <source>
        <dbReference type="EMBL" id="NQS79132.1"/>
    </source>
</evidence>
<dbReference type="EMBL" id="JABMJE010000221">
    <property type="protein sequence ID" value="NQS79132.1"/>
    <property type="molecule type" value="Genomic_DNA"/>
</dbReference>
<comment type="caution">
    <text evidence="1">The sequence shown here is derived from an EMBL/GenBank/DDBJ whole genome shotgun (WGS) entry which is preliminary data.</text>
</comment>
<sequence length="87" mass="10211">ENFGKVEALPNLGEGFYKFDKPDWFSIKGFVGDTSVEVRFKREVMKQTVSFLYLLFTSYREGPMDLSGLRQREEAIERRVHEHLHGL</sequence>
<dbReference type="Proteomes" id="UP000737555">
    <property type="component" value="Unassembled WGS sequence"/>
</dbReference>
<evidence type="ECO:0000313" key="2">
    <source>
        <dbReference type="Proteomes" id="UP000737555"/>
    </source>
</evidence>
<protein>
    <submittedName>
        <fullName evidence="1">Uncharacterized protein</fullName>
    </submittedName>
</protein>
<organism evidence="1 2">
    <name type="scientific">Methanoculleus bourgensis</name>
    <dbReference type="NCBI Taxonomy" id="83986"/>
    <lineage>
        <taxon>Archaea</taxon>
        <taxon>Methanobacteriati</taxon>
        <taxon>Methanobacteriota</taxon>
        <taxon>Stenosarchaea group</taxon>
        <taxon>Methanomicrobia</taxon>
        <taxon>Methanomicrobiales</taxon>
        <taxon>Methanomicrobiaceae</taxon>
        <taxon>Methanoculleus</taxon>
    </lineage>
</organism>
<name>A0A8T7H5R0_9EURY</name>
<gene>
    <name evidence="1" type="ORF">HQQ74_10645</name>
</gene>
<proteinExistence type="predicted"/>
<reference evidence="1" key="1">
    <citation type="submission" date="2020-05" db="EMBL/GenBank/DDBJ databases">
        <title>The first insight into the ecology of ammonia-tolerant syntrophic propionate oxidizing bacteria.</title>
        <authorList>
            <person name="Singh A."/>
            <person name="Schnurer A."/>
            <person name="Westerholm M."/>
        </authorList>
    </citation>
    <scope>NUCLEOTIDE SEQUENCE</scope>
    <source>
        <strain evidence="1">MAG54</strain>
    </source>
</reference>
<accession>A0A8T7H5R0</accession>